<keyword evidence="3 6" id="KW-0134">Cell wall</keyword>
<keyword evidence="5 6" id="KW-1015">Disulfide bond</keyword>
<keyword evidence="6" id="KW-0732">Signal</keyword>
<dbReference type="AlphaFoldDB" id="A0A409VTV7"/>
<keyword evidence="4 6" id="KW-0964">Secreted</keyword>
<dbReference type="GO" id="GO:0009277">
    <property type="term" value="C:fungal-type cell wall"/>
    <property type="evidence" value="ECO:0007669"/>
    <property type="project" value="InterPro"/>
</dbReference>
<evidence type="ECO:0000256" key="4">
    <source>
        <dbReference type="ARBA" id="ARBA00022525"/>
    </source>
</evidence>
<organism evidence="7 8">
    <name type="scientific">Gymnopilus dilepis</name>
    <dbReference type="NCBI Taxonomy" id="231916"/>
    <lineage>
        <taxon>Eukaryota</taxon>
        <taxon>Fungi</taxon>
        <taxon>Dikarya</taxon>
        <taxon>Basidiomycota</taxon>
        <taxon>Agaricomycotina</taxon>
        <taxon>Agaricomycetes</taxon>
        <taxon>Agaricomycetidae</taxon>
        <taxon>Agaricales</taxon>
        <taxon>Agaricineae</taxon>
        <taxon>Hymenogastraceae</taxon>
        <taxon>Gymnopilus</taxon>
    </lineage>
</organism>
<dbReference type="SMART" id="SM00075">
    <property type="entry name" value="HYDRO"/>
    <property type="match status" value="2"/>
</dbReference>
<dbReference type="OrthoDB" id="2990358at2759"/>
<evidence type="ECO:0000256" key="6">
    <source>
        <dbReference type="RuleBase" id="RU365009"/>
    </source>
</evidence>
<reference evidence="7 8" key="1">
    <citation type="journal article" date="2018" name="Evol. Lett.">
        <title>Horizontal gene cluster transfer increased hallucinogenic mushroom diversity.</title>
        <authorList>
            <person name="Reynolds H.T."/>
            <person name="Vijayakumar V."/>
            <person name="Gluck-Thaler E."/>
            <person name="Korotkin H.B."/>
            <person name="Matheny P.B."/>
            <person name="Slot J.C."/>
        </authorList>
    </citation>
    <scope>NUCLEOTIDE SEQUENCE [LARGE SCALE GENOMIC DNA]</scope>
    <source>
        <strain evidence="7 8">SRW20</strain>
    </source>
</reference>
<evidence type="ECO:0000313" key="8">
    <source>
        <dbReference type="Proteomes" id="UP000284706"/>
    </source>
</evidence>
<evidence type="ECO:0000256" key="1">
    <source>
        <dbReference type="ARBA" id="ARBA00004191"/>
    </source>
</evidence>
<keyword evidence="8" id="KW-1185">Reference proteome</keyword>
<dbReference type="Proteomes" id="UP000284706">
    <property type="component" value="Unassembled WGS sequence"/>
</dbReference>
<dbReference type="InParanoid" id="A0A409VTV7"/>
<dbReference type="GO" id="GO:0005199">
    <property type="term" value="F:structural constituent of cell wall"/>
    <property type="evidence" value="ECO:0007669"/>
    <property type="project" value="InterPro"/>
</dbReference>
<name>A0A409VTV7_9AGAR</name>
<sequence length="279" mass="29403">MAVSLLSALFIFSSLFRIILAAATNGDITARQQGELTIERRQFGEPASLCATELLCCNTVQHAGDPSTAQILALLGISNLGVAGDYTVGLGCSPMSVVGIGGSQCSAQPVCCWWGAEYAWIVAIDCPFSTSFLLPPHPRALASPPHAERTSLEHRQFGQPASSCAEEVLCCDEVESAGNPGAAQLLALLGISVTPDYQVGLDCVPITIIGAGGSSCSAQPACCFWGAEYVRTAFYSVISLNQANYISPGLSRLTVTLSTLVSNRPLRHFLERSQASMLQ</sequence>
<proteinExistence type="inferred from homology"/>
<evidence type="ECO:0000256" key="3">
    <source>
        <dbReference type="ARBA" id="ARBA00022512"/>
    </source>
</evidence>
<comment type="similarity">
    <text evidence="2 6">Belongs to the fungal hydrophobin family.</text>
</comment>
<gene>
    <name evidence="7" type="ORF">CVT26_001632</name>
</gene>
<comment type="subcellular location">
    <subcellularLocation>
        <location evidence="1 6">Secreted</location>
        <location evidence="1 6">Cell wall</location>
    </subcellularLocation>
</comment>
<feature type="chain" id="PRO_5018820784" description="Hydrophobin" evidence="6">
    <location>
        <begin position="22"/>
        <end position="279"/>
    </location>
</feature>
<dbReference type="InterPro" id="IPR001338">
    <property type="entry name" value="Class_I_Hydrophobin"/>
</dbReference>
<evidence type="ECO:0000256" key="2">
    <source>
        <dbReference type="ARBA" id="ARBA00010446"/>
    </source>
</evidence>
<dbReference type="EMBL" id="NHYE01005564">
    <property type="protein sequence ID" value="PPQ69715.1"/>
    <property type="molecule type" value="Genomic_DNA"/>
</dbReference>
<dbReference type="Pfam" id="PF01185">
    <property type="entry name" value="Hydrophobin"/>
    <property type="match status" value="2"/>
</dbReference>
<evidence type="ECO:0000256" key="5">
    <source>
        <dbReference type="ARBA" id="ARBA00023157"/>
    </source>
</evidence>
<feature type="signal peptide" evidence="6">
    <location>
        <begin position="1"/>
        <end position="21"/>
    </location>
</feature>
<dbReference type="CDD" id="cd23507">
    <property type="entry name" value="hydrophobin_I"/>
    <property type="match status" value="2"/>
</dbReference>
<evidence type="ECO:0000313" key="7">
    <source>
        <dbReference type="EMBL" id="PPQ69715.1"/>
    </source>
</evidence>
<comment type="caution">
    <text evidence="7">The sequence shown here is derived from an EMBL/GenBank/DDBJ whole genome shotgun (WGS) entry which is preliminary data.</text>
</comment>
<protein>
    <recommendedName>
        <fullName evidence="6">Hydrophobin</fullName>
    </recommendedName>
</protein>
<accession>A0A409VTV7</accession>